<dbReference type="Pfam" id="PF01467">
    <property type="entry name" value="CTP_transf_like"/>
    <property type="match status" value="1"/>
</dbReference>
<evidence type="ECO:0000256" key="4">
    <source>
        <dbReference type="ARBA" id="ARBA00022777"/>
    </source>
</evidence>
<keyword evidence="5" id="KW-0511">Multifunctional enzyme</keyword>
<dbReference type="GO" id="GO:0005829">
    <property type="term" value="C:cytosol"/>
    <property type="evidence" value="ECO:0007669"/>
    <property type="project" value="TreeGrafter"/>
</dbReference>
<gene>
    <name evidence="9" type="ORF">METZ01_LOCUS99474</name>
</gene>
<protein>
    <recommendedName>
        <fullName evidence="10">Cytidyltransferase-like domain-containing protein</fullName>
    </recommendedName>
</protein>
<dbReference type="GO" id="GO:0033785">
    <property type="term" value="F:heptose 7-phosphate kinase activity"/>
    <property type="evidence" value="ECO:0007669"/>
    <property type="project" value="TreeGrafter"/>
</dbReference>
<dbReference type="NCBIfam" id="TIGR00125">
    <property type="entry name" value="cyt_tran_rel"/>
    <property type="match status" value="1"/>
</dbReference>
<reference evidence="9" key="1">
    <citation type="submission" date="2018-05" db="EMBL/GenBank/DDBJ databases">
        <authorList>
            <person name="Lanie J.A."/>
            <person name="Ng W.-L."/>
            <person name="Kazmierczak K.M."/>
            <person name="Andrzejewski T.M."/>
            <person name="Davidsen T.M."/>
            <person name="Wayne K.J."/>
            <person name="Tettelin H."/>
            <person name="Glass J.I."/>
            <person name="Rusch D."/>
            <person name="Podicherti R."/>
            <person name="Tsui H.-C.T."/>
            <person name="Winkler M.E."/>
        </authorList>
    </citation>
    <scope>NUCLEOTIDE SEQUENCE</scope>
</reference>
<dbReference type="SUPFAM" id="SSF53613">
    <property type="entry name" value="Ribokinase-like"/>
    <property type="match status" value="1"/>
</dbReference>
<evidence type="ECO:0008006" key="10">
    <source>
        <dbReference type="Google" id="ProtNLM"/>
    </source>
</evidence>
<comment type="function">
    <text evidence="2">Catalyzes the ADP transfer from ATP to D-glycero-beta-D-manno-heptose 1-phosphate, yielding ADP-D-glycero-beta-D-manno-heptose.</text>
</comment>
<accession>A0A381W259</accession>
<dbReference type="GO" id="GO:0033786">
    <property type="term" value="F:heptose-1-phosphate adenylyltransferase activity"/>
    <property type="evidence" value="ECO:0007669"/>
    <property type="project" value="TreeGrafter"/>
</dbReference>
<evidence type="ECO:0000259" key="7">
    <source>
        <dbReference type="Pfam" id="PF00294"/>
    </source>
</evidence>
<keyword evidence="6" id="KW-0119">Carbohydrate metabolism</keyword>
<evidence type="ECO:0000259" key="8">
    <source>
        <dbReference type="Pfam" id="PF01467"/>
    </source>
</evidence>
<dbReference type="EMBL" id="UINC01010486">
    <property type="protein sequence ID" value="SVA46620.1"/>
    <property type="molecule type" value="Genomic_DNA"/>
</dbReference>
<dbReference type="InterPro" id="IPR004821">
    <property type="entry name" value="Cyt_trans-like"/>
</dbReference>
<dbReference type="PANTHER" id="PTHR46969:SF1">
    <property type="entry name" value="BIFUNCTIONAL PROTEIN HLDE"/>
    <property type="match status" value="1"/>
</dbReference>
<dbReference type="InterPro" id="IPR011611">
    <property type="entry name" value="PfkB_dom"/>
</dbReference>
<feature type="domain" description="Carbohydrate kinase PfkB" evidence="7">
    <location>
        <begin position="190"/>
        <end position="429"/>
    </location>
</feature>
<evidence type="ECO:0000256" key="1">
    <source>
        <dbReference type="ARBA" id="ARBA00002319"/>
    </source>
</evidence>
<feature type="non-terminal residue" evidence="9">
    <location>
        <position position="432"/>
    </location>
</feature>
<keyword evidence="4" id="KW-0418">Kinase</keyword>
<organism evidence="9">
    <name type="scientific">marine metagenome</name>
    <dbReference type="NCBI Taxonomy" id="408172"/>
    <lineage>
        <taxon>unclassified sequences</taxon>
        <taxon>metagenomes</taxon>
        <taxon>ecological metagenomes</taxon>
    </lineage>
</organism>
<sequence>MVSNVIRLSELVVEGDVDKFQGASLCFGHFNAIHPGHIRYFQNATHHGDQLIIALEGTDQLPESERNVLFSEVDRAEALAALSIVDYVVILDTAPLEDLVQLIEPCALVLGKEFERERYTKVDPAVRWMREYGGEVVYEAGETHYATTNIFGTQTELEKERWEKFESALKTQNIDLMKALNKLSEDTPSRVLVLGDTIVDQYVACDPIGMSNEAPVVVVKELEAKDFVGGAGIVAAHVATLGGDCKYLSVTGKDSYATFVESKLTEFGVETHLFEDSSRPTTFKIRYLVENQKLFRVSRLKEHSLPKKIEEAVIECINESAPNLDGILVCDFVYGVITRRIIEALEQATRRYDLPLFGDLQCSSQIGNISKFRHFQLLCPTEREARIALGNQDDGIEYVANLLMKKTQTSNLIVKLGAEGFIAYRQEEESGF</sequence>
<dbReference type="GO" id="GO:0016773">
    <property type="term" value="F:phosphotransferase activity, alcohol group as acceptor"/>
    <property type="evidence" value="ECO:0007669"/>
    <property type="project" value="InterPro"/>
</dbReference>
<evidence type="ECO:0000256" key="2">
    <source>
        <dbReference type="ARBA" id="ARBA00003753"/>
    </source>
</evidence>
<dbReference type="InterPro" id="IPR029056">
    <property type="entry name" value="Ribokinase-like"/>
</dbReference>
<feature type="domain" description="Cytidyltransferase-like" evidence="8">
    <location>
        <begin position="25"/>
        <end position="114"/>
    </location>
</feature>
<dbReference type="Pfam" id="PF00294">
    <property type="entry name" value="PfkB"/>
    <property type="match status" value="1"/>
</dbReference>
<dbReference type="Gene3D" id="3.40.1190.20">
    <property type="match status" value="1"/>
</dbReference>
<evidence type="ECO:0000256" key="5">
    <source>
        <dbReference type="ARBA" id="ARBA00023268"/>
    </source>
</evidence>
<dbReference type="InterPro" id="IPR011913">
    <property type="entry name" value="RfaE_dom_I"/>
</dbReference>
<dbReference type="Gene3D" id="3.40.50.620">
    <property type="entry name" value="HUPs"/>
    <property type="match status" value="1"/>
</dbReference>
<keyword evidence="3" id="KW-0808">Transferase</keyword>
<evidence type="ECO:0000313" key="9">
    <source>
        <dbReference type="EMBL" id="SVA46620.1"/>
    </source>
</evidence>
<name>A0A381W259_9ZZZZ</name>
<dbReference type="InterPro" id="IPR014729">
    <property type="entry name" value="Rossmann-like_a/b/a_fold"/>
</dbReference>
<evidence type="ECO:0000256" key="3">
    <source>
        <dbReference type="ARBA" id="ARBA00022679"/>
    </source>
</evidence>
<dbReference type="SUPFAM" id="SSF52374">
    <property type="entry name" value="Nucleotidylyl transferase"/>
    <property type="match status" value="1"/>
</dbReference>
<dbReference type="CDD" id="cd01172">
    <property type="entry name" value="RfaE_like"/>
    <property type="match status" value="1"/>
</dbReference>
<dbReference type="PANTHER" id="PTHR46969">
    <property type="entry name" value="BIFUNCTIONAL PROTEIN HLDE"/>
    <property type="match status" value="1"/>
</dbReference>
<dbReference type="AlphaFoldDB" id="A0A381W259"/>
<evidence type="ECO:0000256" key="6">
    <source>
        <dbReference type="ARBA" id="ARBA00023277"/>
    </source>
</evidence>
<comment type="function">
    <text evidence="1">Catalyzes the phosphorylation of D-glycero-D-manno-heptose 7-phosphate at the C-1 position to selectively form D-glycero-beta-D-manno-heptose-1,7-bisphosphate.</text>
</comment>
<proteinExistence type="predicted"/>